<evidence type="ECO:0000313" key="3">
    <source>
        <dbReference type="Proteomes" id="UP001201812"/>
    </source>
</evidence>
<keyword evidence="1" id="KW-0472">Membrane</keyword>
<keyword evidence="3" id="KW-1185">Reference proteome</keyword>
<proteinExistence type="predicted"/>
<protein>
    <submittedName>
        <fullName evidence="2">Uncharacterized protein</fullName>
    </submittedName>
</protein>
<evidence type="ECO:0000313" key="2">
    <source>
        <dbReference type="EMBL" id="KAI1710414.1"/>
    </source>
</evidence>
<keyword evidence="1" id="KW-1133">Transmembrane helix</keyword>
<accession>A0AAD4N073</accession>
<evidence type="ECO:0000256" key="1">
    <source>
        <dbReference type="SAM" id="Phobius"/>
    </source>
</evidence>
<reference evidence="2" key="1">
    <citation type="submission" date="2022-01" db="EMBL/GenBank/DDBJ databases">
        <title>Genome Sequence Resource for Two Populations of Ditylenchus destructor, the Migratory Endoparasitic Phytonematode.</title>
        <authorList>
            <person name="Zhang H."/>
            <person name="Lin R."/>
            <person name="Xie B."/>
        </authorList>
    </citation>
    <scope>NUCLEOTIDE SEQUENCE</scope>
    <source>
        <strain evidence="2">BazhouSP</strain>
    </source>
</reference>
<keyword evidence="1" id="KW-0812">Transmembrane</keyword>
<dbReference type="EMBL" id="JAKKPZ010000026">
    <property type="protein sequence ID" value="KAI1710414.1"/>
    <property type="molecule type" value="Genomic_DNA"/>
</dbReference>
<name>A0AAD4N073_9BILA</name>
<organism evidence="2 3">
    <name type="scientific">Ditylenchus destructor</name>
    <dbReference type="NCBI Taxonomy" id="166010"/>
    <lineage>
        <taxon>Eukaryota</taxon>
        <taxon>Metazoa</taxon>
        <taxon>Ecdysozoa</taxon>
        <taxon>Nematoda</taxon>
        <taxon>Chromadorea</taxon>
        <taxon>Rhabditida</taxon>
        <taxon>Tylenchina</taxon>
        <taxon>Tylenchomorpha</taxon>
        <taxon>Sphaerularioidea</taxon>
        <taxon>Anguinidae</taxon>
        <taxon>Anguininae</taxon>
        <taxon>Ditylenchus</taxon>
    </lineage>
</organism>
<comment type="caution">
    <text evidence="2">The sequence shown here is derived from an EMBL/GenBank/DDBJ whole genome shotgun (WGS) entry which is preliminary data.</text>
</comment>
<dbReference type="Proteomes" id="UP001201812">
    <property type="component" value="Unassembled WGS sequence"/>
</dbReference>
<dbReference type="AlphaFoldDB" id="A0AAD4N073"/>
<sequence length="211" mass="22868">MDIYSIGLNTSYGWISVEFGGALDFEECITYVTDHRDEYAVVTKCQHVLLILFVTPQAFRCMITYMSFTAVGMLFSVCRGLSFLALGMADGGMIDFRLGFCIPYVDTLPEITQCLNSAICGLIYNKVLSARKDKVTTLTSSTTGNANNLSLAVPQATLNVANKSANVTHVTAINTSEVGPLRGPHFARKRLACISSASRTAISMPSAVVRE</sequence>
<feature type="transmembrane region" description="Helical" evidence="1">
    <location>
        <begin position="62"/>
        <end position="87"/>
    </location>
</feature>
<gene>
    <name evidence="2" type="ORF">DdX_10774</name>
</gene>